<organism evidence="2 3">
    <name type="scientific">Protopolystoma xenopodis</name>
    <dbReference type="NCBI Taxonomy" id="117903"/>
    <lineage>
        <taxon>Eukaryota</taxon>
        <taxon>Metazoa</taxon>
        <taxon>Spiralia</taxon>
        <taxon>Lophotrochozoa</taxon>
        <taxon>Platyhelminthes</taxon>
        <taxon>Monogenea</taxon>
        <taxon>Polyopisthocotylea</taxon>
        <taxon>Polystomatidea</taxon>
        <taxon>Polystomatidae</taxon>
        <taxon>Protopolystoma</taxon>
    </lineage>
</organism>
<protein>
    <submittedName>
        <fullName evidence="2">Uncharacterized protein</fullName>
    </submittedName>
</protein>
<dbReference type="AlphaFoldDB" id="A0A3S5CU04"/>
<dbReference type="EMBL" id="CAAALY010253421">
    <property type="protein sequence ID" value="VEL36873.1"/>
    <property type="molecule type" value="Genomic_DNA"/>
</dbReference>
<accession>A0A3S5CU04</accession>
<reference evidence="2" key="1">
    <citation type="submission" date="2018-11" db="EMBL/GenBank/DDBJ databases">
        <authorList>
            <consortium name="Pathogen Informatics"/>
        </authorList>
    </citation>
    <scope>NUCLEOTIDE SEQUENCE</scope>
</reference>
<proteinExistence type="predicted"/>
<feature type="region of interest" description="Disordered" evidence="1">
    <location>
        <begin position="16"/>
        <end position="89"/>
    </location>
</feature>
<name>A0A3S5CU04_9PLAT</name>
<evidence type="ECO:0000313" key="3">
    <source>
        <dbReference type="Proteomes" id="UP000784294"/>
    </source>
</evidence>
<feature type="compositionally biased region" description="Basic and acidic residues" evidence="1">
    <location>
        <begin position="76"/>
        <end position="89"/>
    </location>
</feature>
<comment type="caution">
    <text evidence="2">The sequence shown here is derived from an EMBL/GenBank/DDBJ whole genome shotgun (WGS) entry which is preliminary data.</text>
</comment>
<evidence type="ECO:0000313" key="2">
    <source>
        <dbReference type="EMBL" id="VEL36873.1"/>
    </source>
</evidence>
<dbReference type="Proteomes" id="UP000784294">
    <property type="component" value="Unassembled WGS sequence"/>
</dbReference>
<gene>
    <name evidence="2" type="ORF">PXEA_LOCUS30313</name>
</gene>
<keyword evidence="3" id="KW-1185">Reference proteome</keyword>
<evidence type="ECO:0000256" key="1">
    <source>
        <dbReference type="SAM" id="MobiDB-lite"/>
    </source>
</evidence>
<sequence>MNPLRLNAVDRNIGGIVGAASGDRHGVESYSSSRRHYSPGGPSSRHSGPQVHTGERTVTARQPKGRRKSRSVGLELENREQDVDESGELRVESLRHGAIGLRRGSASRLRSAGPTVRTSRSILPTVRLRQQEIFKCGHPITNMGLPVCAEVGHRCGNCQTLSRL</sequence>
<feature type="compositionally biased region" description="Low complexity" evidence="1">
    <location>
        <begin position="38"/>
        <end position="49"/>
    </location>
</feature>